<dbReference type="OrthoDB" id="258418at2759"/>
<keyword evidence="3" id="KW-1185">Reference proteome</keyword>
<evidence type="ECO:0000256" key="1">
    <source>
        <dbReference type="SAM" id="Phobius"/>
    </source>
</evidence>
<dbReference type="Proteomes" id="UP000051952">
    <property type="component" value="Unassembled WGS sequence"/>
</dbReference>
<protein>
    <submittedName>
        <fullName evidence="2">Transmembrane protein, putative</fullName>
    </submittedName>
</protein>
<organism evidence="2 3">
    <name type="scientific">Bodo saltans</name>
    <name type="common">Flagellated protozoan</name>
    <dbReference type="NCBI Taxonomy" id="75058"/>
    <lineage>
        <taxon>Eukaryota</taxon>
        <taxon>Discoba</taxon>
        <taxon>Euglenozoa</taxon>
        <taxon>Kinetoplastea</taxon>
        <taxon>Metakinetoplastina</taxon>
        <taxon>Eubodonida</taxon>
        <taxon>Bodonidae</taxon>
        <taxon>Bodo</taxon>
    </lineage>
</organism>
<dbReference type="OMA" id="FERMWEF"/>
<gene>
    <name evidence="2" type="ORF">BSAL_63995</name>
</gene>
<dbReference type="AlphaFoldDB" id="A0A0S4ISU9"/>
<dbReference type="EMBL" id="CYKH01000367">
    <property type="protein sequence ID" value="CUF60705.1"/>
    <property type="molecule type" value="Genomic_DNA"/>
</dbReference>
<feature type="transmembrane region" description="Helical" evidence="1">
    <location>
        <begin position="74"/>
        <end position="93"/>
    </location>
</feature>
<evidence type="ECO:0000313" key="2">
    <source>
        <dbReference type="EMBL" id="CUF60705.1"/>
    </source>
</evidence>
<evidence type="ECO:0000313" key="3">
    <source>
        <dbReference type="Proteomes" id="UP000051952"/>
    </source>
</evidence>
<sequence length="193" mass="22304">MFQYCRTRLNYFANTKIGQEALQQSQRDMKNLDKNPNRFVRYLSKQRPVDKMQVELEGRIANDLHPSFRSAMRICTGILCTPVLLGLLTGYFQPTYYLFVSFSGMAKEKYDKMWTLANPFIVAGGQLCLFLVFYDLSIYLRMPFFFHVLAPVFRKAGWIRALAKGTKTVKELSKKSNSPKAWRTLKSQAGSVK</sequence>
<dbReference type="VEuPathDB" id="TriTrypDB:BSAL_63995"/>
<keyword evidence="1" id="KW-1133">Transmembrane helix</keyword>
<proteinExistence type="predicted"/>
<reference evidence="3" key="1">
    <citation type="submission" date="2015-09" db="EMBL/GenBank/DDBJ databases">
        <authorList>
            <consortium name="Pathogen Informatics"/>
        </authorList>
    </citation>
    <scope>NUCLEOTIDE SEQUENCE [LARGE SCALE GENOMIC DNA]</scope>
    <source>
        <strain evidence="3">Lake Konstanz</strain>
    </source>
</reference>
<keyword evidence="1" id="KW-0472">Membrane</keyword>
<keyword evidence="1 2" id="KW-0812">Transmembrane</keyword>
<name>A0A0S4ISU9_BODSA</name>
<accession>A0A0S4ISU9</accession>
<feature type="transmembrane region" description="Helical" evidence="1">
    <location>
        <begin position="113"/>
        <end position="134"/>
    </location>
</feature>